<dbReference type="Proteomes" id="UP001320706">
    <property type="component" value="Unassembled WGS sequence"/>
</dbReference>
<dbReference type="EMBL" id="JAMKPW020000019">
    <property type="protein sequence ID" value="KAK8208029.1"/>
    <property type="molecule type" value="Genomic_DNA"/>
</dbReference>
<protein>
    <submittedName>
        <fullName evidence="1">Uncharacterized protein</fullName>
    </submittedName>
</protein>
<accession>A0ACC3SDR4</accession>
<reference evidence="1" key="1">
    <citation type="submission" date="2024-02" db="EMBL/GenBank/DDBJ databases">
        <title>Metagenome Assembled Genome of Zalaria obscura JY119.</title>
        <authorList>
            <person name="Vighnesh L."/>
            <person name="Jagadeeshwari U."/>
            <person name="Venkata Ramana C."/>
            <person name="Sasikala C."/>
        </authorList>
    </citation>
    <scope>NUCLEOTIDE SEQUENCE</scope>
    <source>
        <strain evidence="1">JY119</strain>
    </source>
</reference>
<evidence type="ECO:0000313" key="1">
    <source>
        <dbReference type="EMBL" id="KAK8208029.1"/>
    </source>
</evidence>
<organism evidence="1 2">
    <name type="scientific">Zalaria obscura</name>
    <dbReference type="NCBI Taxonomy" id="2024903"/>
    <lineage>
        <taxon>Eukaryota</taxon>
        <taxon>Fungi</taxon>
        <taxon>Dikarya</taxon>
        <taxon>Ascomycota</taxon>
        <taxon>Pezizomycotina</taxon>
        <taxon>Dothideomycetes</taxon>
        <taxon>Dothideomycetidae</taxon>
        <taxon>Dothideales</taxon>
        <taxon>Zalariaceae</taxon>
        <taxon>Zalaria</taxon>
    </lineage>
</organism>
<gene>
    <name evidence="1" type="ORF">M8818_004067</name>
</gene>
<comment type="caution">
    <text evidence="1">The sequence shown here is derived from an EMBL/GenBank/DDBJ whole genome shotgun (WGS) entry which is preliminary data.</text>
</comment>
<sequence>MCHKTREPHEALHAGGRRGLALYAVAAICVRLVTSRRRGDSVKACRQGSPHPELCMALSVLLAIVGCSSAKDSGAKRAYGTHPVIGHPPTLWSLCGLPRPWGTGISSSTLWPPSSPSFLHGYCFIELRRWRHRPGPLRFAWPLWR</sequence>
<proteinExistence type="predicted"/>
<name>A0ACC3SDR4_9PEZI</name>
<keyword evidence="2" id="KW-1185">Reference proteome</keyword>
<evidence type="ECO:0000313" key="2">
    <source>
        <dbReference type="Proteomes" id="UP001320706"/>
    </source>
</evidence>